<dbReference type="Pfam" id="PF07325">
    <property type="entry name" value="Curto_V2"/>
    <property type="match status" value="1"/>
</dbReference>
<proteinExistence type="predicted"/>
<reference evidence="1" key="1">
    <citation type="journal article" date="2017" name="Plant Dis.">
        <title>Beet curly top virus strains associated with sugar beet in Idaho, Oregon, and a Western U.S. Collection.</title>
        <authorList>
            <person name="Strausbaugh C.A."/>
            <person name="Eujayl I.A."/>
            <person name="Wintermantel W.M."/>
        </authorList>
    </citation>
    <scope>NUCLEOTIDE SEQUENCE</scope>
    <source>
        <strain evidence="1">BCTV-Svr_</strain>
    </source>
</reference>
<organism evidence="1">
    <name type="scientific">Beet curly top virus</name>
    <dbReference type="NCBI Taxonomy" id="10840"/>
    <lineage>
        <taxon>Viruses</taxon>
        <taxon>Monodnaviria</taxon>
        <taxon>Shotokuvirae</taxon>
        <taxon>Cressdnaviricota</taxon>
        <taxon>Repensiviricetes</taxon>
        <taxon>Geplafuvirales</taxon>
        <taxon>Geminiviridae</taxon>
        <taxon>Curtovirus</taxon>
        <taxon>Curtovirus betae</taxon>
    </lineage>
</organism>
<protein>
    <submittedName>
        <fullName evidence="1">SS-DS DNA regulator</fullName>
    </submittedName>
</protein>
<evidence type="ECO:0000313" key="1">
    <source>
        <dbReference type="EMBL" id="ALF37739.1"/>
    </source>
</evidence>
<dbReference type="InterPro" id="IPR009931">
    <property type="entry name" value="Curto_V2"/>
</dbReference>
<dbReference type="EMBL" id="KX867036">
    <property type="protein sequence ID" value="APB54059.1"/>
    <property type="molecule type" value="Genomic_DNA"/>
</dbReference>
<dbReference type="EMBL" id="KT276908">
    <property type="protein sequence ID" value="ALF37739.1"/>
    <property type="molecule type" value="Genomic_DNA"/>
</dbReference>
<gene>
    <name evidence="1" type="primary">V2</name>
</gene>
<sequence length="126" mass="15031">MGPFRVDQFPDNYPAFLAVSTSCFLRYNKWCILGIHQEIEALTLEEGEVFLQFQKEVKKLLRLKVNFQRKCSLYEKIYKKYVYNVPEKKGESSKCVAEEEEDYYEFEEIPMEETCDKKQDSEVKDV</sequence>
<accession>A0A0N7EJC6</accession>
<dbReference type="PROSITE" id="PS51257">
    <property type="entry name" value="PROKAR_LIPOPROTEIN"/>
    <property type="match status" value="1"/>
</dbReference>
<name>A0A0N7EJC6_9GEMI</name>